<feature type="domain" description="SLH" evidence="2">
    <location>
        <begin position="281"/>
        <end position="342"/>
    </location>
</feature>
<dbReference type="PANTHER" id="PTHR43308:SF5">
    <property type="entry name" value="S-LAYER PROTEIN _ PEPTIDOGLYCAN ENDO-BETA-N-ACETYLGLUCOSAMINIDASE"/>
    <property type="match status" value="1"/>
</dbReference>
<dbReference type="RefSeq" id="WP_161698864.1">
    <property type="nucleotide sequence ID" value="NZ_JAAAMU010000006.1"/>
</dbReference>
<feature type="chain" id="PRO_5031273045" description="SLH domain-containing protein" evidence="1">
    <location>
        <begin position="26"/>
        <end position="342"/>
    </location>
</feature>
<dbReference type="Pfam" id="PF00963">
    <property type="entry name" value="Cohesin"/>
    <property type="match status" value="1"/>
</dbReference>
<dbReference type="InterPro" id="IPR008965">
    <property type="entry name" value="CBM2/CBM3_carb-bd_dom_sf"/>
</dbReference>
<gene>
    <name evidence="3" type="ORF">GT003_14435</name>
</gene>
<dbReference type="InterPro" id="IPR001119">
    <property type="entry name" value="SLH_dom"/>
</dbReference>
<dbReference type="AlphaFoldDB" id="A0A7X4YPQ0"/>
<evidence type="ECO:0000313" key="4">
    <source>
        <dbReference type="Proteomes" id="UP000558113"/>
    </source>
</evidence>
<reference evidence="3 4" key="1">
    <citation type="submission" date="2020-01" db="EMBL/GenBank/DDBJ databases">
        <title>Paenibacillus soybeanensis sp. nov. isolated from the nodules of soybean (Glycine max(L.) Merr).</title>
        <authorList>
            <person name="Wang H."/>
        </authorList>
    </citation>
    <scope>NUCLEOTIDE SEQUENCE [LARGE SCALE GENOMIC DNA]</scope>
    <source>
        <strain evidence="3 4">DSM 23054</strain>
    </source>
</reference>
<accession>A0A7X4YPQ0</accession>
<keyword evidence="1" id="KW-0732">Signal</keyword>
<feature type="domain" description="SLH" evidence="2">
    <location>
        <begin position="157"/>
        <end position="220"/>
    </location>
</feature>
<evidence type="ECO:0000256" key="1">
    <source>
        <dbReference type="SAM" id="SignalP"/>
    </source>
</evidence>
<dbReference type="EMBL" id="JAAAMU010000006">
    <property type="protein sequence ID" value="NBC70193.1"/>
    <property type="molecule type" value="Genomic_DNA"/>
</dbReference>
<evidence type="ECO:0000313" key="3">
    <source>
        <dbReference type="EMBL" id="NBC70193.1"/>
    </source>
</evidence>
<dbReference type="Gene3D" id="2.60.40.680">
    <property type="match status" value="1"/>
</dbReference>
<dbReference type="SUPFAM" id="SSF49384">
    <property type="entry name" value="Carbohydrate-binding domain"/>
    <property type="match status" value="1"/>
</dbReference>
<name>A0A7X4YPQ0_9BACL</name>
<dbReference type="InterPro" id="IPR002102">
    <property type="entry name" value="Cohesin_dom"/>
</dbReference>
<organism evidence="3 4">
    <name type="scientific">Paenibacillus sacheonensis</name>
    <dbReference type="NCBI Taxonomy" id="742054"/>
    <lineage>
        <taxon>Bacteria</taxon>
        <taxon>Bacillati</taxon>
        <taxon>Bacillota</taxon>
        <taxon>Bacilli</taxon>
        <taxon>Bacillales</taxon>
        <taxon>Paenibacillaceae</taxon>
        <taxon>Paenibacillus</taxon>
    </lineage>
</organism>
<dbReference type="Proteomes" id="UP000558113">
    <property type="component" value="Unassembled WGS sequence"/>
</dbReference>
<proteinExistence type="predicted"/>
<keyword evidence="4" id="KW-1185">Reference proteome</keyword>
<dbReference type="PROSITE" id="PS51272">
    <property type="entry name" value="SLH"/>
    <property type="match status" value="3"/>
</dbReference>
<dbReference type="GO" id="GO:0000272">
    <property type="term" value="P:polysaccharide catabolic process"/>
    <property type="evidence" value="ECO:0007669"/>
    <property type="project" value="InterPro"/>
</dbReference>
<evidence type="ECO:0000259" key="2">
    <source>
        <dbReference type="PROSITE" id="PS51272"/>
    </source>
</evidence>
<comment type="caution">
    <text evidence="3">The sequence shown here is derived from an EMBL/GenBank/DDBJ whole genome shotgun (WGS) entry which is preliminary data.</text>
</comment>
<dbReference type="OrthoDB" id="504962at2"/>
<feature type="signal peptide" evidence="1">
    <location>
        <begin position="1"/>
        <end position="25"/>
    </location>
</feature>
<protein>
    <recommendedName>
        <fullName evidence="2">SLH domain-containing protein</fullName>
    </recommendedName>
</protein>
<dbReference type="Pfam" id="PF00395">
    <property type="entry name" value="SLH"/>
    <property type="match status" value="3"/>
</dbReference>
<dbReference type="CDD" id="cd08547">
    <property type="entry name" value="Type_II_cohesin"/>
    <property type="match status" value="1"/>
</dbReference>
<dbReference type="PANTHER" id="PTHR43308">
    <property type="entry name" value="OUTER MEMBRANE PROTEIN ALPHA-RELATED"/>
    <property type="match status" value="1"/>
</dbReference>
<sequence>MVRKAFTLLLLSMLLIIGLPSLAFAGALPSVVLSIDKKDAAVGSEVKVTITGSSLADVYAYEASVRFDAKRLKLKNAVSLVDGFSVQPIVKNDSVTFAHTKIGDRSGDSGTVALATLTFTALANGAAEISLMESKLVNARLESKTYPGASKVKTVIANGHALRDITGHWAESAIKRAVALGIVQGYADDRFLPDQPVTRAEFAVMLVRALNPSPEVSKSAVFKDAASLPAWGKSEVFVAALEGWITGYDDGTFRAGKPITRAELSAMSVRGLRWQPDNAAKLAFADTKTIAPWARPYVSLAAGRKLMGGRSSNLFAPNEATTRAEASAIVVKMYDAKMAEGG</sequence>
<dbReference type="InterPro" id="IPR051465">
    <property type="entry name" value="Cell_Envelope_Struct_Comp"/>
</dbReference>
<dbReference type="GO" id="GO:0030246">
    <property type="term" value="F:carbohydrate binding"/>
    <property type="evidence" value="ECO:0007669"/>
    <property type="project" value="InterPro"/>
</dbReference>
<feature type="domain" description="SLH" evidence="2">
    <location>
        <begin position="222"/>
        <end position="280"/>
    </location>
</feature>